<accession>A0ABN9AK44</accession>
<protein>
    <recommendedName>
        <fullName evidence="3">MRH domain-containing protein</fullName>
    </recommendedName>
</protein>
<comment type="caution">
    <text evidence="4">The sequence shown here is derived from an EMBL/GenBank/DDBJ whole genome shotgun (WGS) entry which is preliminary data.</text>
</comment>
<evidence type="ECO:0000256" key="1">
    <source>
        <dbReference type="ARBA" id="ARBA00022729"/>
    </source>
</evidence>
<evidence type="ECO:0000259" key="3">
    <source>
        <dbReference type="PROSITE" id="PS51914"/>
    </source>
</evidence>
<evidence type="ECO:0000313" key="4">
    <source>
        <dbReference type="EMBL" id="CAI9536359.1"/>
    </source>
</evidence>
<dbReference type="InterPro" id="IPR039794">
    <property type="entry name" value="Gtb1-like"/>
</dbReference>
<dbReference type="InterPro" id="IPR009011">
    <property type="entry name" value="Man6P_isomerase_rcpt-bd_dom_sf"/>
</dbReference>
<dbReference type="Pfam" id="PF13015">
    <property type="entry name" value="PRKCSH_1"/>
    <property type="match status" value="1"/>
</dbReference>
<evidence type="ECO:0000256" key="2">
    <source>
        <dbReference type="ARBA" id="ARBA00023157"/>
    </source>
</evidence>
<reference evidence="4" key="1">
    <citation type="submission" date="2023-05" db="EMBL/GenBank/DDBJ databases">
        <authorList>
            <person name="Stuckert A."/>
        </authorList>
    </citation>
    <scope>NUCLEOTIDE SEQUENCE</scope>
</reference>
<keyword evidence="2" id="KW-1015">Disulfide bond</keyword>
<sequence length="104" mass="11432">MKYDQGTGCWQGPNRSTLVKLFCGKETVIMSTSEPSRCEYLMEFYTPASCQQPAGIPQPEEHEELCRTVLSGSVSGGKSVLGSIPTIKWYMLVVVQCIAVCCTM</sequence>
<name>A0ABN9AK44_9NEOB</name>
<dbReference type="PANTHER" id="PTHR12630:SF1">
    <property type="entry name" value="GLUCOSIDASE 2 SUBUNIT BETA"/>
    <property type="match status" value="1"/>
</dbReference>
<dbReference type="Proteomes" id="UP001162483">
    <property type="component" value="Unassembled WGS sequence"/>
</dbReference>
<dbReference type="PROSITE" id="PS51914">
    <property type="entry name" value="MRH"/>
    <property type="match status" value="1"/>
</dbReference>
<keyword evidence="1" id="KW-0732">Signal</keyword>
<dbReference type="InterPro" id="IPR044865">
    <property type="entry name" value="MRH_dom"/>
</dbReference>
<gene>
    <name evidence="4" type="ORF">SPARVUS_LOCUS1017084</name>
</gene>
<proteinExistence type="predicted"/>
<organism evidence="4 5">
    <name type="scientific">Staurois parvus</name>
    <dbReference type="NCBI Taxonomy" id="386267"/>
    <lineage>
        <taxon>Eukaryota</taxon>
        <taxon>Metazoa</taxon>
        <taxon>Chordata</taxon>
        <taxon>Craniata</taxon>
        <taxon>Vertebrata</taxon>
        <taxon>Euteleostomi</taxon>
        <taxon>Amphibia</taxon>
        <taxon>Batrachia</taxon>
        <taxon>Anura</taxon>
        <taxon>Neobatrachia</taxon>
        <taxon>Ranoidea</taxon>
        <taxon>Ranidae</taxon>
        <taxon>Staurois</taxon>
    </lineage>
</organism>
<dbReference type="InterPro" id="IPR036607">
    <property type="entry name" value="PRKCSH"/>
</dbReference>
<evidence type="ECO:0000313" key="5">
    <source>
        <dbReference type="Proteomes" id="UP001162483"/>
    </source>
</evidence>
<keyword evidence="5" id="KW-1185">Reference proteome</keyword>
<feature type="domain" description="MRH" evidence="3">
    <location>
        <begin position="1"/>
        <end position="52"/>
    </location>
</feature>
<dbReference type="EMBL" id="CATNWA010000315">
    <property type="protein sequence ID" value="CAI9536359.1"/>
    <property type="molecule type" value="Genomic_DNA"/>
</dbReference>
<dbReference type="PANTHER" id="PTHR12630">
    <property type="entry name" value="N-LINKED OLIGOSACCHARIDE PROCESSING"/>
    <property type="match status" value="1"/>
</dbReference>
<dbReference type="SUPFAM" id="SSF50911">
    <property type="entry name" value="Mannose 6-phosphate receptor domain"/>
    <property type="match status" value="1"/>
</dbReference>
<dbReference type="Gene3D" id="2.70.130.10">
    <property type="entry name" value="Mannose-6-phosphate receptor binding domain"/>
    <property type="match status" value="1"/>
</dbReference>